<gene>
    <name evidence="2" type="ORF">TWF694_011579</name>
</gene>
<evidence type="ECO:0000313" key="2">
    <source>
        <dbReference type="EMBL" id="KAK6537392.1"/>
    </source>
</evidence>
<evidence type="ECO:0000313" key="3">
    <source>
        <dbReference type="Proteomes" id="UP001365542"/>
    </source>
</evidence>
<dbReference type="EMBL" id="JAVHJO010000009">
    <property type="protein sequence ID" value="KAK6537392.1"/>
    <property type="molecule type" value="Genomic_DNA"/>
</dbReference>
<sequence>MSQRVSNYSRRLESKYTLQTAATTNSTKMPRLEAKIRSFHKDQLIAILDAVLSQGSTMRNSVSAAVLLVETYESAVSHVQKQPMVRVPDTESFDFDIYEMPSSDCEPEPAPQPELKAAPKARSRLKTTRVRTTNEAEAKSGGTRQSQRLKLPQKDAETKLEPRLPEKRKLEKEQIPLFPSISNANIQSTKPTKKAKTESEKQINCTLCGDLFYQVSNGPGQCLKDRYHPGKLQVAPIWDKWLGGWKGDKSFNYFTYVEDFPQGFSWSCCSGIGSAVGCTGGLGFHSYLDKPCTIR</sequence>
<name>A0AAV9X5M1_9PEZI</name>
<keyword evidence="3" id="KW-1185">Reference proteome</keyword>
<dbReference type="Proteomes" id="UP001365542">
    <property type="component" value="Unassembled WGS sequence"/>
</dbReference>
<proteinExistence type="predicted"/>
<protein>
    <submittedName>
        <fullName evidence="2">Uncharacterized protein</fullName>
    </submittedName>
</protein>
<feature type="compositionally biased region" description="Basic residues" evidence="1">
    <location>
        <begin position="119"/>
        <end position="129"/>
    </location>
</feature>
<reference evidence="2 3" key="1">
    <citation type="submission" date="2019-10" db="EMBL/GenBank/DDBJ databases">
        <authorList>
            <person name="Palmer J.M."/>
        </authorList>
    </citation>
    <scope>NUCLEOTIDE SEQUENCE [LARGE SCALE GENOMIC DNA]</scope>
    <source>
        <strain evidence="2 3">TWF694</strain>
    </source>
</reference>
<feature type="compositionally biased region" description="Basic and acidic residues" evidence="1">
    <location>
        <begin position="152"/>
        <end position="163"/>
    </location>
</feature>
<accession>A0AAV9X5M1</accession>
<dbReference type="AlphaFoldDB" id="A0AAV9X5M1"/>
<evidence type="ECO:0000256" key="1">
    <source>
        <dbReference type="SAM" id="MobiDB-lite"/>
    </source>
</evidence>
<organism evidence="2 3">
    <name type="scientific">Orbilia ellipsospora</name>
    <dbReference type="NCBI Taxonomy" id="2528407"/>
    <lineage>
        <taxon>Eukaryota</taxon>
        <taxon>Fungi</taxon>
        <taxon>Dikarya</taxon>
        <taxon>Ascomycota</taxon>
        <taxon>Pezizomycotina</taxon>
        <taxon>Orbiliomycetes</taxon>
        <taxon>Orbiliales</taxon>
        <taxon>Orbiliaceae</taxon>
        <taxon>Orbilia</taxon>
    </lineage>
</organism>
<feature type="region of interest" description="Disordered" evidence="1">
    <location>
        <begin position="102"/>
        <end position="163"/>
    </location>
</feature>
<comment type="caution">
    <text evidence="2">The sequence shown here is derived from an EMBL/GenBank/DDBJ whole genome shotgun (WGS) entry which is preliminary data.</text>
</comment>